<evidence type="ECO:0000256" key="2">
    <source>
        <dbReference type="SAM" id="SignalP"/>
    </source>
</evidence>
<evidence type="ECO:0000313" key="3">
    <source>
        <dbReference type="EMBL" id="KAL0992659.1"/>
    </source>
</evidence>
<accession>A0ABD0X3W4</accession>
<gene>
    <name evidence="3" type="ORF">UPYG_G00096340</name>
</gene>
<sequence>MRPSIGIAGWFAVLSFLQLTAAIRVLVLFHCSASETEPVNRVGNEILEPDGRILNPGNTSLPTQNNYQVETWKEPDGTSTGRQQNDPPPQYNSLFP</sequence>
<feature type="compositionally biased region" description="Polar residues" evidence="1">
    <location>
        <begin position="77"/>
        <end position="96"/>
    </location>
</feature>
<reference evidence="3 4" key="1">
    <citation type="submission" date="2024-06" db="EMBL/GenBank/DDBJ databases">
        <authorList>
            <person name="Pan Q."/>
            <person name="Wen M."/>
            <person name="Jouanno E."/>
            <person name="Zahm M."/>
            <person name="Klopp C."/>
            <person name="Cabau C."/>
            <person name="Louis A."/>
            <person name="Berthelot C."/>
            <person name="Parey E."/>
            <person name="Roest Crollius H."/>
            <person name="Montfort J."/>
            <person name="Robinson-Rechavi M."/>
            <person name="Bouchez O."/>
            <person name="Lampietro C."/>
            <person name="Lopez Roques C."/>
            <person name="Donnadieu C."/>
            <person name="Postlethwait J."/>
            <person name="Bobe J."/>
            <person name="Verreycken H."/>
            <person name="Guiguen Y."/>
        </authorList>
    </citation>
    <scope>NUCLEOTIDE SEQUENCE [LARGE SCALE GENOMIC DNA]</scope>
    <source>
        <strain evidence="3">Up_M1</strain>
        <tissue evidence="3">Testis</tissue>
    </source>
</reference>
<keyword evidence="4" id="KW-1185">Reference proteome</keyword>
<dbReference type="AlphaFoldDB" id="A0ABD0X3W4"/>
<feature type="chain" id="PRO_5044816126" description="Secreted protein" evidence="2">
    <location>
        <begin position="23"/>
        <end position="96"/>
    </location>
</feature>
<dbReference type="Proteomes" id="UP001557470">
    <property type="component" value="Unassembled WGS sequence"/>
</dbReference>
<comment type="caution">
    <text evidence="3">The sequence shown here is derived from an EMBL/GenBank/DDBJ whole genome shotgun (WGS) entry which is preliminary data.</text>
</comment>
<keyword evidence="2" id="KW-0732">Signal</keyword>
<organism evidence="3 4">
    <name type="scientific">Umbra pygmaea</name>
    <name type="common">Eastern mudminnow</name>
    <dbReference type="NCBI Taxonomy" id="75934"/>
    <lineage>
        <taxon>Eukaryota</taxon>
        <taxon>Metazoa</taxon>
        <taxon>Chordata</taxon>
        <taxon>Craniata</taxon>
        <taxon>Vertebrata</taxon>
        <taxon>Euteleostomi</taxon>
        <taxon>Actinopterygii</taxon>
        <taxon>Neopterygii</taxon>
        <taxon>Teleostei</taxon>
        <taxon>Protacanthopterygii</taxon>
        <taxon>Esociformes</taxon>
        <taxon>Umbridae</taxon>
        <taxon>Umbra</taxon>
    </lineage>
</organism>
<protein>
    <recommendedName>
        <fullName evidence="5">Secreted protein</fullName>
    </recommendedName>
</protein>
<name>A0ABD0X3W4_UMBPY</name>
<feature type="compositionally biased region" description="Polar residues" evidence="1">
    <location>
        <begin position="56"/>
        <end position="69"/>
    </location>
</feature>
<dbReference type="EMBL" id="JAGEUA010000003">
    <property type="protein sequence ID" value="KAL0992659.1"/>
    <property type="molecule type" value="Genomic_DNA"/>
</dbReference>
<feature type="signal peptide" evidence="2">
    <location>
        <begin position="1"/>
        <end position="22"/>
    </location>
</feature>
<evidence type="ECO:0000313" key="4">
    <source>
        <dbReference type="Proteomes" id="UP001557470"/>
    </source>
</evidence>
<evidence type="ECO:0000256" key="1">
    <source>
        <dbReference type="SAM" id="MobiDB-lite"/>
    </source>
</evidence>
<proteinExistence type="predicted"/>
<evidence type="ECO:0008006" key="5">
    <source>
        <dbReference type="Google" id="ProtNLM"/>
    </source>
</evidence>
<feature type="region of interest" description="Disordered" evidence="1">
    <location>
        <begin position="50"/>
        <end position="96"/>
    </location>
</feature>